<dbReference type="GO" id="GO:0008511">
    <property type="term" value="F:sodium:potassium:chloride symporter activity"/>
    <property type="evidence" value="ECO:0007669"/>
    <property type="project" value="TreeGrafter"/>
</dbReference>
<keyword evidence="8 15" id="KW-1133">Transmembrane helix</keyword>
<feature type="transmembrane region" description="Helical" evidence="15">
    <location>
        <begin position="514"/>
        <end position="535"/>
    </location>
</feature>
<keyword evidence="10" id="KW-0406">Ion transport</keyword>
<evidence type="ECO:0000259" key="16">
    <source>
        <dbReference type="Pfam" id="PF00324"/>
    </source>
</evidence>
<dbReference type="GO" id="GO:0016020">
    <property type="term" value="C:membrane"/>
    <property type="evidence" value="ECO:0007669"/>
    <property type="project" value="UniProtKB-SubCell"/>
</dbReference>
<dbReference type="PRINTS" id="PR01207">
    <property type="entry name" value="NAKCLTRNSPRT"/>
</dbReference>
<feature type="transmembrane region" description="Helical" evidence="15">
    <location>
        <begin position="395"/>
        <end position="416"/>
    </location>
</feature>
<evidence type="ECO:0000256" key="6">
    <source>
        <dbReference type="ARBA" id="ARBA00022847"/>
    </source>
</evidence>
<keyword evidence="11 15" id="KW-0472">Membrane</keyword>
<keyword evidence="4" id="KW-0633">Potassium transport</keyword>
<dbReference type="GO" id="GO:0055064">
    <property type="term" value="P:chloride ion homeostasis"/>
    <property type="evidence" value="ECO:0007669"/>
    <property type="project" value="TreeGrafter"/>
</dbReference>
<feature type="transmembrane region" description="Helical" evidence="15">
    <location>
        <begin position="462"/>
        <end position="480"/>
    </location>
</feature>
<evidence type="ECO:0000256" key="15">
    <source>
        <dbReference type="SAM" id="Phobius"/>
    </source>
</evidence>
<dbReference type="OrthoDB" id="6421074at2759"/>
<dbReference type="InterPro" id="IPR002443">
    <property type="entry name" value="SLC12A1/SLC12A2"/>
</dbReference>
<protein>
    <submittedName>
        <fullName evidence="18">Solute carrier family 12 member 1 like protein</fullName>
    </submittedName>
</protein>
<reference evidence="18" key="2">
    <citation type="submission" date="2020-06" db="EMBL/GenBank/DDBJ databases">
        <authorList>
            <person name="Sheffer M."/>
        </authorList>
    </citation>
    <scope>NUCLEOTIDE SEQUENCE</scope>
</reference>
<dbReference type="AlphaFoldDB" id="A0A8T0FQR1"/>
<evidence type="ECO:0000256" key="13">
    <source>
        <dbReference type="ARBA" id="ARBA00023201"/>
    </source>
</evidence>
<evidence type="ECO:0000256" key="10">
    <source>
        <dbReference type="ARBA" id="ARBA00023065"/>
    </source>
</evidence>
<keyword evidence="7" id="KW-0630">Potassium</keyword>
<keyword evidence="9" id="KW-0915">Sodium</keyword>
<dbReference type="InterPro" id="IPR018491">
    <property type="entry name" value="SLC12_C"/>
</dbReference>
<keyword evidence="13" id="KW-0739">Sodium transport</keyword>
<keyword evidence="14" id="KW-0868">Chloride</keyword>
<keyword evidence="5 15" id="KW-0812">Transmembrane</keyword>
<proteinExistence type="inferred from homology"/>
<feature type="transmembrane region" description="Helical" evidence="15">
    <location>
        <begin position="235"/>
        <end position="256"/>
    </location>
</feature>
<evidence type="ECO:0000256" key="9">
    <source>
        <dbReference type="ARBA" id="ARBA00023053"/>
    </source>
</evidence>
<feature type="transmembrane region" description="Helical" evidence="15">
    <location>
        <begin position="311"/>
        <end position="332"/>
    </location>
</feature>
<evidence type="ECO:0000256" key="5">
    <source>
        <dbReference type="ARBA" id="ARBA00022692"/>
    </source>
</evidence>
<evidence type="ECO:0000256" key="1">
    <source>
        <dbReference type="ARBA" id="ARBA00004141"/>
    </source>
</evidence>
<evidence type="ECO:0000256" key="14">
    <source>
        <dbReference type="ARBA" id="ARBA00023214"/>
    </source>
</evidence>
<evidence type="ECO:0000256" key="2">
    <source>
        <dbReference type="ARBA" id="ARBA00010593"/>
    </source>
</evidence>
<keyword evidence="12" id="KW-0325">Glycoprotein</keyword>
<evidence type="ECO:0000313" key="19">
    <source>
        <dbReference type="Proteomes" id="UP000807504"/>
    </source>
</evidence>
<feature type="domain" description="Amino acid permease/ SLC12A" evidence="16">
    <location>
        <begin position="162"/>
        <end position="652"/>
    </location>
</feature>
<dbReference type="Proteomes" id="UP000807504">
    <property type="component" value="Unassembled WGS sequence"/>
</dbReference>
<name>A0A8T0FQR1_ARGBR</name>
<evidence type="ECO:0000256" key="7">
    <source>
        <dbReference type="ARBA" id="ARBA00022958"/>
    </source>
</evidence>
<dbReference type="PANTHER" id="PTHR11827:SF103">
    <property type="entry name" value="SODIUM CHLORIDE COTRANSPORTER 69, ISOFORM E"/>
    <property type="match status" value="1"/>
</dbReference>
<evidence type="ECO:0000256" key="4">
    <source>
        <dbReference type="ARBA" id="ARBA00022538"/>
    </source>
</evidence>
<dbReference type="NCBIfam" id="TIGR00930">
    <property type="entry name" value="2a30"/>
    <property type="match status" value="1"/>
</dbReference>
<feature type="domain" description="SLC12A transporter C-terminal" evidence="17">
    <location>
        <begin position="661"/>
        <end position="1044"/>
    </location>
</feature>
<evidence type="ECO:0000256" key="3">
    <source>
        <dbReference type="ARBA" id="ARBA00022448"/>
    </source>
</evidence>
<dbReference type="GO" id="GO:1990573">
    <property type="term" value="P:potassium ion import across plasma membrane"/>
    <property type="evidence" value="ECO:0007669"/>
    <property type="project" value="TreeGrafter"/>
</dbReference>
<evidence type="ECO:0000313" key="18">
    <source>
        <dbReference type="EMBL" id="KAF8793514.1"/>
    </source>
</evidence>
<feature type="transmembrane region" description="Helical" evidence="15">
    <location>
        <begin position="285"/>
        <end position="304"/>
    </location>
</feature>
<dbReference type="GO" id="GO:0006884">
    <property type="term" value="P:cell volume homeostasis"/>
    <property type="evidence" value="ECO:0007669"/>
    <property type="project" value="TreeGrafter"/>
</dbReference>
<reference evidence="18" key="1">
    <citation type="journal article" date="2020" name="bioRxiv">
        <title>Chromosome-level reference genome of the European wasp spider Argiope bruennichi: a resource for studies on range expansion and evolutionary adaptation.</title>
        <authorList>
            <person name="Sheffer M.M."/>
            <person name="Hoppe A."/>
            <person name="Krehenwinkel H."/>
            <person name="Uhl G."/>
            <person name="Kuss A.W."/>
            <person name="Jensen L."/>
            <person name="Jensen C."/>
            <person name="Gillespie R.G."/>
            <person name="Hoff K.J."/>
            <person name="Prost S."/>
        </authorList>
    </citation>
    <scope>NUCLEOTIDE SEQUENCE</scope>
</reference>
<dbReference type="Pfam" id="PF00324">
    <property type="entry name" value="AA_permease"/>
    <property type="match status" value="1"/>
</dbReference>
<evidence type="ECO:0000259" key="17">
    <source>
        <dbReference type="Pfam" id="PF03522"/>
    </source>
</evidence>
<dbReference type="FunFam" id="1.20.1740.10:FF:000022">
    <property type="entry name" value="Bumetanide-sensitive na-k-cl cotransport protein"/>
    <property type="match status" value="1"/>
</dbReference>
<dbReference type="Gene3D" id="1.20.1740.10">
    <property type="entry name" value="Amino acid/polyamine transporter I"/>
    <property type="match status" value="1"/>
</dbReference>
<evidence type="ECO:0000256" key="8">
    <source>
        <dbReference type="ARBA" id="ARBA00022989"/>
    </source>
</evidence>
<dbReference type="GO" id="GO:0055078">
    <property type="term" value="P:sodium ion homeostasis"/>
    <property type="evidence" value="ECO:0007669"/>
    <property type="project" value="TreeGrafter"/>
</dbReference>
<keyword evidence="3" id="KW-0813">Transport</keyword>
<gene>
    <name evidence="18" type="ORF">HNY73_004986</name>
</gene>
<sequence>MENRKNSNVIPPNRFQVITVGCENEAFETDEKLTYPPVGRMGQQSRLSVPDFLAVVVPGRRRTSSLNVQENADGSGVTRKTSRANSIFTEIFANSDCHLVDYNSEAAPRLESYRNSLTAHGIITRPTLEALHASEQDDCRPVLTAGKGGNKGAVKFGWIKGVYIRCLLNIWGVMLFLRMGWMTGQCGIILAIVIVLLSTVVTVITTLSMSAICTNGDVKGGGAYYMISRSLGPEFGGVVGILLFLANAVSGAMYIIGAGEAIRDILNEVGKGIVEFPSGVNDIRVSGIICLLLMMSITGIGMAFENKTQMVLLVILLVAMMDYFVGACFPPTDDQKAQGFMGWSLPVGLANMGPDFRDETFFSVFAVFFPSVTGILAGANISGDLKDPCSAIPKGTLLSIATTSVSYILLVVWLGFTTVRDASGDLSGLVNETFPNCTFEPCKYGLENNYQVMKMSAAFGPLIYAGIFAATLSSALVSIVSAPRILQALCVDGIIPWLNWFGKGYGKDNDPRRALALTFVIAVVFTVIGDLNAVAPIISNFFMAANGLINFSCFHASYVKSPGFRPGFRYYNLWLSLLGALLCVVIMFVMNWITALVTDVVVVALYIYISKTCPEINWGSSFQGYSYRNALHYLNKLTRIEEHVKNYRPAILVLSGNSSSRPQLVDFAGHITKDIGLQICAHISKEPLSWKTRCLLQELNSKWLTERKVKAFYTLVEADSFENGVAGLIQTAGVGKMRPNILLMGFKENWQTCDMKETLDYFHAIHQAVDAHMSLCILRMPGGTDYSPYFETPEGLPILQSYDQKGKVETSFQTPELKVTLETVLEESLASNGTPPPYRIVSAEEARIDLKMANLFHDKQTKGNIDVWWLYDDGGLTVLLPYILTTRAEFKGCKLRLFSVAQDNTEISDEQRNLAALLQKFRIPFTDLMVISAEGEPLHKESTETFRKMISKFLSKDESTKDPGTVTRSTLNTLKNRTNQFLRLRELLEKYSKSSNMIIMTLPLPRKDGAPAPLYMAWLDILTKDLPPFLWVRGNQTSVLTFYS</sequence>
<dbReference type="GO" id="GO:0055075">
    <property type="term" value="P:potassium ion homeostasis"/>
    <property type="evidence" value="ECO:0007669"/>
    <property type="project" value="TreeGrafter"/>
</dbReference>
<comment type="subcellular location">
    <subcellularLocation>
        <location evidence="1">Membrane</location>
        <topology evidence="1">Multi-pass membrane protein</topology>
    </subcellularLocation>
</comment>
<dbReference type="InterPro" id="IPR004841">
    <property type="entry name" value="AA-permease/SLC12A_dom"/>
</dbReference>
<comment type="similarity">
    <text evidence="2">Belongs to the SLC12A transporter family.</text>
</comment>
<feature type="transmembrane region" description="Helical" evidence="15">
    <location>
        <begin position="571"/>
        <end position="593"/>
    </location>
</feature>
<dbReference type="Pfam" id="PF03522">
    <property type="entry name" value="SLC12"/>
    <property type="match status" value="1"/>
</dbReference>
<dbReference type="OMA" id="CTSAPLY"/>
<feature type="transmembrane region" description="Helical" evidence="15">
    <location>
        <begin position="187"/>
        <end position="214"/>
    </location>
</feature>
<evidence type="ECO:0000256" key="12">
    <source>
        <dbReference type="ARBA" id="ARBA00023180"/>
    </source>
</evidence>
<dbReference type="InterPro" id="IPR004842">
    <property type="entry name" value="SLC12A_fam"/>
</dbReference>
<organism evidence="18 19">
    <name type="scientific">Argiope bruennichi</name>
    <name type="common">Wasp spider</name>
    <name type="synonym">Aranea bruennichi</name>
    <dbReference type="NCBI Taxonomy" id="94029"/>
    <lineage>
        <taxon>Eukaryota</taxon>
        <taxon>Metazoa</taxon>
        <taxon>Ecdysozoa</taxon>
        <taxon>Arthropoda</taxon>
        <taxon>Chelicerata</taxon>
        <taxon>Arachnida</taxon>
        <taxon>Araneae</taxon>
        <taxon>Araneomorphae</taxon>
        <taxon>Entelegynae</taxon>
        <taxon>Araneoidea</taxon>
        <taxon>Araneidae</taxon>
        <taxon>Argiope</taxon>
    </lineage>
</organism>
<feature type="transmembrane region" description="Helical" evidence="15">
    <location>
        <begin position="361"/>
        <end position="383"/>
    </location>
</feature>
<dbReference type="EMBL" id="JABXBU010000003">
    <property type="protein sequence ID" value="KAF8793514.1"/>
    <property type="molecule type" value="Genomic_DNA"/>
</dbReference>
<feature type="transmembrane region" description="Helical" evidence="15">
    <location>
        <begin position="541"/>
        <end position="559"/>
    </location>
</feature>
<dbReference type="PANTHER" id="PTHR11827">
    <property type="entry name" value="SOLUTE CARRIER FAMILY 12, CATION COTRANSPORTERS"/>
    <property type="match status" value="1"/>
</dbReference>
<keyword evidence="19" id="KW-1185">Reference proteome</keyword>
<keyword evidence="6" id="KW-0769">Symport</keyword>
<evidence type="ECO:0000256" key="11">
    <source>
        <dbReference type="ARBA" id="ARBA00023136"/>
    </source>
</evidence>
<feature type="transmembrane region" description="Helical" evidence="15">
    <location>
        <begin position="162"/>
        <end position="181"/>
    </location>
</feature>
<accession>A0A8T0FQR1</accession>
<comment type="caution">
    <text evidence="18">The sequence shown here is derived from an EMBL/GenBank/DDBJ whole genome shotgun (WGS) entry which is preliminary data.</text>
</comment>